<organism evidence="1 2">
    <name type="scientific">Daejeonella lutea</name>
    <dbReference type="NCBI Taxonomy" id="572036"/>
    <lineage>
        <taxon>Bacteria</taxon>
        <taxon>Pseudomonadati</taxon>
        <taxon>Bacteroidota</taxon>
        <taxon>Sphingobacteriia</taxon>
        <taxon>Sphingobacteriales</taxon>
        <taxon>Sphingobacteriaceae</taxon>
        <taxon>Daejeonella</taxon>
    </lineage>
</organism>
<proteinExistence type="predicted"/>
<dbReference type="Proteomes" id="UP000189981">
    <property type="component" value="Unassembled WGS sequence"/>
</dbReference>
<reference evidence="2" key="1">
    <citation type="submission" date="2017-02" db="EMBL/GenBank/DDBJ databases">
        <authorList>
            <person name="Varghese N."/>
            <person name="Submissions S."/>
        </authorList>
    </citation>
    <scope>NUCLEOTIDE SEQUENCE [LARGE SCALE GENOMIC DNA]</scope>
    <source>
        <strain evidence="2">DSM 22385</strain>
    </source>
</reference>
<dbReference type="InterPro" id="IPR021047">
    <property type="entry name" value="Mannosyltransferase_CMT1"/>
</dbReference>
<keyword evidence="2" id="KW-1185">Reference proteome</keyword>
<dbReference type="InterPro" id="IPR029044">
    <property type="entry name" value="Nucleotide-diphossugar_trans"/>
</dbReference>
<evidence type="ECO:0000313" key="1">
    <source>
        <dbReference type="EMBL" id="SKB93006.1"/>
    </source>
</evidence>
<keyword evidence="1" id="KW-0328">Glycosyltransferase</keyword>
<name>A0A1T5FA44_9SPHI</name>
<dbReference type="STRING" id="572036.SAMN05661099_3530"/>
<keyword evidence="1" id="KW-0808">Transferase</keyword>
<dbReference type="SUPFAM" id="SSF53448">
    <property type="entry name" value="Nucleotide-diphospho-sugar transferases"/>
    <property type="match status" value="1"/>
</dbReference>
<accession>A0A1T5FA44</accession>
<evidence type="ECO:0000313" key="2">
    <source>
        <dbReference type="Proteomes" id="UP000189981"/>
    </source>
</evidence>
<sequence>MISKNIVIAALARDCEDSLRNNIPLIEELRTHFSWSAVVVVENDSVDGTKSLLAEWQANFKDVTIISNDFGTKTIPDKKDVEVDPWTSFGRIEKMARYRNFYLEHISKIVHPIDLVIIIDIDIIDISIKGLLDVINHFDDKTGAIFSNGVSVKQTPFGLSRVYYDIFAVWEYPYEGEFSHSRDSQARTFKSINKNLKKKSFYPVISAFGGVGVYNYQAIKNLHYKTVANPLNQLEAICEHIPFNHEIIKRGFKNFIARDFQVIYQRHSWVLILKMVLPGRVFRVLHPVLLRFKRR</sequence>
<dbReference type="AlphaFoldDB" id="A0A1T5FA44"/>
<dbReference type="OrthoDB" id="7375328at2"/>
<dbReference type="EMBL" id="FUYR01000007">
    <property type="protein sequence ID" value="SKB93006.1"/>
    <property type="molecule type" value="Genomic_DNA"/>
</dbReference>
<gene>
    <name evidence="1" type="ORF">SAMN05661099_3530</name>
</gene>
<dbReference type="RefSeq" id="WP_079704030.1">
    <property type="nucleotide sequence ID" value="NZ_FUYR01000007.1"/>
</dbReference>
<dbReference type="Gene3D" id="3.90.550.10">
    <property type="entry name" value="Spore Coat Polysaccharide Biosynthesis Protein SpsA, Chain A"/>
    <property type="match status" value="1"/>
</dbReference>
<dbReference type="GO" id="GO:0016757">
    <property type="term" value="F:glycosyltransferase activity"/>
    <property type="evidence" value="ECO:0007669"/>
    <property type="project" value="UniProtKB-KW"/>
</dbReference>
<dbReference type="Pfam" id="PF11735">
    <property type="entry name" value="CAP59_mtransfer"/>
    <property type="match status" value="1"/>
</dbReference>
<protein>
    <submittedName>
        <fullName evidence="1">Cryptococcal mannosyltransferase 1</fullName>
    </submittedName>
</protein>